<evidence type="ECO:0000256" key="1">
    <source>
        <dbReference type="SAM" id="MobiDB-lite"/>
    </source>
</evidence>
<name>A0A1I8AEQ3_9BILA</name>
<dbReference type="Proteomes" id="UP000095287">
    <property type="component" value="Unplaced"/>
</dbReference>
<keyword evidence="2" id="KW-1185">Reference proteome</keyword>
<protein>
    <submittedName>
        <fullName evidence="3">Secreted protein</fullName>
    </submittedName>
</protein>
<dbReference type="AlphaFoldDB" id="A0A1I8AEQ3"/>
<reference evidence="3" key="1">
    <citation type="submission" date="2016-11" db="UniProtKB">
        <authorList>
            <consortium name="WormBaseParasite"/>
        </authorList>
    </citation>
    <scope>IDENTIFICATION</scope>
</reference>
<proteinExistence type="predicted"/>
<sequence length="85" mass="9556">MISTIGAKPFKAEVFCCLTCCFSLLPRAFHEIATWPIEIGSSTCPQHMLLDCSAITDNKEQLKDNKAMGDSEETRKNSWTPMWIS</sequence>
<feature type="compositionally biased region" description="Basic and acidic residues" evidence="1">
    <location>
        <begin position="64"/>
        <end position="76"/>
    </location>
</feature>
<dbReference type="WBParaSite" id="L893_g4857.t1">
    <property type="protein sequence ID" value="L893_g4857.t1"/>
    <property type="gene ID" value="L893_g4857"/>
</dbReference>
<accession>A0A1I8AEQ3</accession>
<feature type="region of interest" description="Disordered" evidence="1">
    <location>
        <begin position="64"/>
        <end position="85"/>
    </location>
</feature>
<evidence type="ECO:0000313" key="2">
    <source>
        <dbReference type="Proteomes" id="UP000095287"/>
    </source>
</evidence>
<evidence type="ECO:0000313" key="3">
    <source>
        <dbReference type="WBParaSite" id="L893_g4857.t1"/>
    </source>
</evidence>
<organism evidence="2 3">
    <name type="scientific">Steinernema glaseri</name>
    <dbReference type="NCBI Taxonomy" id="37863"/>
    <lineage>
        <taxon>Eukaryota</taxon>
        <taxon>Metazoa</taxon>
        <taxon>Ecdysozoa</taxon>
        <taxon>Nematoda</taxon>
        <taxon>Chromadorea</taxon>
        <taxon>Rhabditida</taxon>
        <taxon>Tylenchina</taxon>
        <taxon>Panagrolaimomorpha</taxon>
        <taxon>Strongyloidoidea</taxon>
        <taxon>Steinernematidae</taxon>
        <taxon>Steinernema</taxon>
    </lineage>
</organism>